<feature type="repeat" description="ANK" evidence="3">
    <location>
        <begin position="559"/>
        <end position="591"/>
    </location>
</feature>
<dbReference type="PRINTS" id="PR01415">
    <property type="entry name" value="ANKYRIN"/>
</dbReference>
<dbReference type="Gene3D" id="1.25.40.20">
    <property type="entry name" value="Ankyrin repeat-containing domain"/>
    <property type="match status" value="4"/>
</dbReference>
<dbReference type="PANTHER" id="PTHR24171">
    <property type="entry name" value="ANKYRIN REPEAT DOMAIN-CONTAINING PROTEIN 39-RELATED"/>
    <property type="match status" value="1"/>
</dbReference>
<dbReference type="InterPro" id="IPR002110">
    <property type="entry name" value="Ankyrin_rpt"/>
</dbReference>
<keyword evidence="1" id="KW-0677">Repeat</keyword>
<dbReference type="GeneID" id="108436502"/>
<organism evidence="5 6">
    <name type="scientific">Pygocentrus nattereri</name>
    <name type="common">Red-bellied piranha</name>
    <dbReference type="NCBI Taxonomy" id="42514"/>
    <lineage>
        <taxon>Eukaryota</taxon>
        <taxon>Metazoa</taxon>
        <taxon>Chordata</taxon>
        <taxon>Craniata</taxon>
        <taxon>Vertebrata</taxon>
        <taxon>Euteleostomi</taxon>
        <taxon>Actinopterygii</taxon>
        <taxon>Neopterygii</taxon>
        <taxon>Teleostei</taxon>
        <taxon>Ostariophysi</taxon>
        <taxon>Characiformes</taxon>
        <taxon>Characoidei</taxon>
        <taxon>Pygocentrus</taxon>
    </lineage>
</organism>
<feature type="domain" description="Protein kinase" evidence="4">
    <location>
        <begin position="30"/>
        <end position="287"/>
    </location>
</feature>
<dbReference type="SUPFAM" id="SSF56112">
    <property type="entry name" value="Protein kinase-like (PK-like)"/>
    <property type="match status" value="1"/>
</dbReference>
<accession>A0A3B4BTU4</accession>
<keyword evidence="6" id="KW-1185">Reference proteome</keyword>
<feature type="repeat" description="ANK" evidence="3">
    <location>
        <begin position="393"/>
        <end position="425"/>
    </location>
</feature>
<dbReference type="Pfam" id="PF00023">
    <property type="entry name" value="Ank"/>
    <property type="match status" value="1"/>
</dbReference>
<dbReference type="Pfam" id="PF12796">
    <property type="entry name" value="Ank_2"/>
    <property type="match status" value="4"/>
</dbReference>
<feature type="repeat" description="ANK" evidence="3">
    <location>
        <begin position="526"/>
        <end position="558"/>
    </location>
</feature>
<feature type="repeat" description="ANK" evidence="3">
    <location>
        <begin position="459"/>
        <end position="491"/>
    </location>
</feature>
<feature type="repeat" description="ANK" evidence="3">
    <location>
        <begin position="493"/>
        <end position="525"/>
    </location>
</feature>
<reference evidence="5" key="2">
    <citation type="submission" date="2025-08" db="UniProtKB">
        <authorList>
            <consortium name="Ensembl"/>
        </authorList>
    </citation>
    <scope>IDENTIFICATION</scope>
</reference>
<feature type="repeat" description="ANK" evidence="3">
    <location>
        <begin position="658"/>
        <end position="690"/>
    </location>
</feature>
<evidence type="ECO:0000256" key="3">
    <source>
        <dbReference type="PROSITE-ProRule" id="PRU00023"/>
    </source>
</evidence>
<proteinExistence type="predicted"/>
<name>A0A3B4BTU4_PYGNA</name>
<feature type="repeat" description="ANK" evidence="3">
    <location>
        <begin position="360"/>
        <end position="392"/>
    </location>
</feature>
<reference evidence="5 6" key="1">
    <citation type="submission" date="2020-10" db="EMBL/GenBank/DDBJ databases">
        <title>Pygocentrus nattereri (red-bellied piranha) genome, fPygNat1, primary haplotype.</title>
        <authorList>
            <person name="Myers G."/>
            <person name="Meyer A."/>
            <person name="Karagic N."/>
            <person name="Pippel M."/>
            <person name="Winkler S."/>
            <person name="Tracey A."/>
            <person name="Wood J."/>
            <person name="Formenti G."/>
            <person name="Howe K."/>
            <person name="Fedrigo O."/>
            <person name="Jarvis E.D."/>
        </authorList>
    </citation>
    <scope>NUCLEOTIDE SEQUENCE [LARGE SCALE GENOMIC DNA]</scope>
</reference>
<keyword evidence="2 3" id="KW-0040">ANK repeat</keyword>
<dbReference type="OrthoDB" id="195446at2759"/>
<dbReference type="InterPro" id="IPR036770">
    <property type="entry name" value="Ankyrin_rpt-contain_sf"/>
</dbReference>
<dbReference type="CTD" id="255239"/>
<evidence type="ECO:0000256" key="2">
    <source>
        <dbReference type="ARBA" id="ARBA00023043"/>
    </source>
</evidence>
<dbReference type="Gene3D" id="1.10.510.10">
    <property type="entry name" value="Transferase(Phosphotransferase) domain 1"/>
    <property type="match status" value="1"/>
</dbReference>
<reference evidence="5" key="3">
    <citation type="submission" date="2025-09" db="UniProtKB">
        <authorList>
            <consortium name="Ensembl"/>
        </authorList>
    </citation>
    <scope>IDENTIFICATION</scope>
</reference>
<evidence type="ECO:0000313" key="6">
    <source>
        <dbReference type="Proteomes" id="UP001501920"/>
    </source>
</evidence>
<evidence type="ECO:0000259" key="4">
    <source>
        <dbReference type="PROSITE" id="PS50011"/>
    </source>
</evidence>
<dbReference type="GO" id="GO:0004672">
    <property type="term" value="F:protein kinase activity"/>
    <property type="evidence" value="ECO:0007669"/>
    <property type="project" value="InterPro"/>
</dbReference>
<dbReference type="InterPro" id="IPR011009">
    <property type="entry name" value="Kinase-like_dom_sf"/>
</dbReference>
<dbReference type="AlphaFoldDB" id="A0A3B4BTU4"/>
<dbReference type="SMART" id="SM00248">
    <property type="entry name" value="ANK"/>
    <property type="match status" value="11"/>
</dbReference>
<protein>
    <recommendedName>
        <fullName evidence="4">Protein kinase domain-containing protein</fullName>
    </recommendedName>
</protein>
<evidence type="ECO:0000313" key="5">
    <source>
        <dbReference type="Ensembl" id="ENSPNAP00000001925.1"/>
    </source>
</evidence>
<dbReference type="STRING" id="42514.ENSPNAP00000001925"/>
<feature type="repeat" description="ANK" evidence="3">
    <location>
        <begin position="426"/>
        <end position="458"/>
    </location>
</feature>
<dbReference type="Proteomes" id="UP001501920">
    <property type="component" value="Chromosome 17"/>
</dbReference>
<dbReference type="GO" id="GO:0005524">
    <property type="term" value="F:ATP binding"/>
    <property type="evidence" value="ECO:0007669"/>
    <property type="project" value="InterPro"/>
</dbReference>
<dbReference type="PROSITE" id="PS50011">
    <property type="entry name" value="PROTEIN_KINASE_DOM"/>
    <property type="match status" value="1"/>
</dbReference>
<feature type="repeat" description="ANK" evidence="3">
    <location>
        <begin position="691"/>
        <end position="723"/>
    </location>
</feature>
<dbReference type="Ensembl" id="ENSPNAT00000011320.2">
    <property type="protein sequence ID" value="ENSPNAP00000001925.1"/>
    <property type="gene ID" value="ENSPNAG00000001019.2"/>
</dbReference>
<dbReference type="GO" id="GO:0001964">
    <property type="term" value="P:startle response"/>
    <property type="evidence" value="ECO:0007669"/>
    <property type="project" value="Ensembl"/>
</dbReference>
<dbReference type="RefSeq" id="XP_017568516.1">
    <property type="nucleotide sequence ID" value="XM_017713027.2"/>
</dbReference>
<dbReference type="InterPro" id="IPR000719">
    <property type="entry name" value="Prot_kinase_dom"/>
</dbReference>
<feature type="repeat" description="ANK" evidence="3">
    <location>
        <begin position="592"/>
        <end position="624"/>
    </location>
</feature>
<sequence length="746" mass="83859">MTEMSSSPPTDRSSDGSLDRFTYFKKEDFEVDWDKVSDRSFGQVYKVKLKLWREKCAVKTFTSSSDYRNMVQVSKKGRTKFKYLISNYGLCKDPIAVVMEYMSKGSLDSLLATHILMWPKKFLMIHEVTMGMNFLHSMNPPLLHLNLKLANILLDDHLHIKISDFGLIKWEESSSKFIEHLTARGNINYVPPETFSQTPEPPTVKYDVYSFSIVMWEILTQKRPYSGMNMTEILLRVSSGKRLGLEKIPDDKPQECEDMIELMQRCWHQNYRQRPAFSEAVWMTEALSDVLKIPDMIQIRKGSFKLRSAPSIWHRTNDPSDGQSDVNSSSQNILTYLEQKDFVSFKNVLRKEHISMLFRDNNSLLHYAVASSDVESVQMVLSLGASVNCQSAKGYTPLIVALLRKFYNICTLLIDNGADVNLADQDLWNPMHFAVQGGDDRAVRLLLDNKAIADVKDKDGWTPLHLAAQNGHESVVRLLLPRLSSVDEQEHQSGRTALHIACMYGYLNIAKLLIVKGADPNKTDAEKATALHQAAEEGHFRVVRLLVQNKADVNIINGHNYSALHLAALRGCTGICRFLLNHGADPDVRTHQKWTPMHLAALKGHPETVLVLEDHKGSLDAQGEGSWTALHLACYHTQEEVVAVLLTAGANPNLSEDAGWTPLHLACSKGIFPSVLQLIAKQADVNAQNSVQNTPLHLAVQTGNAPIVKALLMNNAHRHIVNSKGYTALALAQQHHNEEIMQLLDS</sequence>
<dbReference type="GeneTree" id="ENSGT00940000162060"/>
<dbReference type="SUPFAM" id="SSF48403">
    <property type="entry name" value="Ankyrin repeat"/>
    <property type="match status" value="1"/>
</dbReference>
<dbReference type="PROSITE" id="PS50297">
    <property type="entry name" value="ANK_REP_REGION"/>
    <property type="match status" value="9"/>
</dbReference>
<dbReference type="GO" id="GO:0046959">
    <property type="term" value="P:habituation"/>
    <property type="evidence" value="ECO:0007669"/>
    <property type="project" value="Ensembl"/>
</dbReference>
<evidence type="ECO:0000256" key="1">
    <source>
        <dbReference type="ARBA" id="ARBA00022737"/>
    </source>
</evidence>
<dbReference type="PROSITE" id="PS50088">
    <property type="entry name" value="ANK_REPEAT"/>
    <property type="match status" value="11"/>
</dbReference>
<feature type="repeat" description="ANK" evidence="3">
    <location>
        <begin position="625"/>
        <end position="657"/>
    </location>
</feature>
<dbReference type="Pfam" id="PF07714">
    <property type="entry name" value="PK_Tyr_Ser-Thr"/>
    <property type="match status" value="1"/>
</dbReference>
<dbReference type="InterPro" id="IPR001245">
    <property type="entry name" value="Ser-Thr/Tyr_kinase_cat_dom"/>
</dbReference>